<protein>
    <submittedName>
        <fullName evidence="10">Citrate transporter</fullName>
    </submittedName>
</protein>
<comment type="caution">
    <text evidence="10">The sequence shown here is derived from an EMBL/GenBank/DDBJ whole genome shotgun (WGS) entry which is preliminary data.</text>
</comment>
<dbReference type="STRING" id="313628.LNTAR_13902"/>
<dbReference type="InterPro" id="IPR051475">
    <property type="entry name" value="Diverse_Ion_Transporter"/>
</dbReference>
<sequence>MGTYIVIASEKVHKSAAAMGGAMLMLLFILEGPSHGKKADASLDQNGQTTEIVQPSEPLVSQLDSFAQNINFDVIFTLAGMMVLVNILSETGLFQYVAIKSAKVAKGSPLNTLLLLVFATAILSAFLDNVTTILLIAPVTLVVAAELEVPPIPFLLCETMASNIGGTATLIGDPPNLIIGSYAGLSFSAFMVNLSPFIVVALLIYMFVLWFYYRDKMKVTIEKRARIMAFNEKEAITDKSKLRKGGLIMIFTLIGFLLHGMLHLEPSVVAMAGATCGLIACCDNVDHALEKIEWGTLFFFIGLFILVKGAEKAGLMAELGELLVHMNDWHPLAIMLTIMWVGGICAAIMNNVSFTAAAVIIIGQFMSTHEFFQIRLHEELLWWALALGVCLGGNGSAVGAAANMCAIGIAEKNGHKISFKDFLIYGVPVTIVSLIAASLYVSLRYYQLDL</sequence>
<dbReference type="OrthoDB" id="9765532at2"/>
<comment type="similarity">
    <text evidence="2">Belongs to the CitM (TC 2.A.11) transporter family.</text>
</comment>
<dbReference type="GO" id="GO:0015105">
    <property type="term" value="F:arsenite transmembrane transporter activity"/>
    <property type="evidence" value="ECO:0007669"/>
    <property type="project" value="InterPro"/>
</dbReference>
<organism evidence="10 11">
    <name type="scientific">Lentisphaera araneosa HTCC2155</name>
    <dbReference type="NCBI Taxonomy" id="313628"/>
    <lineage>
        <taxon>Bacteria</taxon>
        <taxon>Pseudomonadati</taxon>
        <taxon>Lentisphaerota</taxon>
        <taxon>Lentisphaeria</taxon>
        <taxon>Lentisphaerales</taxon>
        <taxon>Lentisphaeraceae</taxon>
        <taxon>Lentisphaera</taxon>
    </lineage>
</organism>
<keyword evidence="3" id="KW-0813">Transport</keyword>
<name>A6DH32_9BACT</name>
<evidence type="ECO:0000256" key="1">
    <source>
        <dbReference type="ARBA" id="ARBA00004651"/>
    </source>
</evidence>
<dbReference type="AlphaFoldDB" id="A6DH32"/>
<feature type="transmembrane region" description="Helical" evidence="8">
    <location>
        <begin position="110"/>
        <end position="127"/>
    </location>
</feature>
<dbReference type="Proteomes" id="UP000004947">
    <property type="component" value="Unassembled WGS sequence"/>
</dbReference>
<dbReference type="Pfam" id="PF03600">
    <property type="entry name" value="CitMHS"/>
    <property type="match status" value="1"/>
</dbReference>
<feature type="transmembrane region" description="Helical" evidence="8">
    <location>
        <begin position="12"/>
        <end position="30"/>
    </location>
</feature>
<proteinExistence type="inferred from homology"/>
<evidence type="ECO:0000256" key="5">
    <source>
        <dbReference type="ARBA" id="ARBA00022692"/>
    </source>
</evidence>
<dbReference type="RefSeq" id="WP_007277217.1">
    <property type="nucleotide sequence ID" value="NZ_ABCK01000003.1"/>
</dbReference>
<keyword evidence="5 8" id="KW-0812">Transmembrane</keyword>
<evidence type="ECO:0000259" key="9">
    <source>
        <dbReference type="Pfam" id="PF03600"/>
    </source>
</evidence>
<dbReference type="PRINTS" id="PR00758">
    <property type="entry name" value="ARSENICPUMP"/>
</dbReference>
<dbReference type="InterPro" id="IPR000802">
    <property type="entry name" value="Arsenical_pump_ArsB"/>
</dbReference>
<dbReference type="CDD" id="cd01116">
    <property type="entry name" value="P_permease"/>
    <property type="match status" value="1"/>
</dbReference>
<accession>A6DH32</accession>
<feature type="domain" description="Citrate transporter-like" evidence="9">
    <location>
        <begin position="4"/>
        <end position="388"/>
    </location>
</feature>
<feature type="transmembrane region" description="Helical" evidence="8">
    <location>
        <begin position="74"/>
        <end position="98"/>
    </location>
</feature>
<dbReference type="PANTHER" id="PTHR43568:SF1">
    <property type="entry name" value="P PROTEIN"/>
    <property type="match status" value="1"/>
</dbReference>
<feature type="transmembrane region" description="Helical" evidence="8">
    <location>
        <begin position="292"/>
        <end position="309"/>
    </location>
</feature>
<keyword evidence="7 8" id="KW-0472">Membrane</keyword>
<keyword evidence="6 8" id="KW-1133">Transmembrane helix</keyword>
<dbReference type="GO" id="GO:0005886">
    <property type="term" value="C:plasma membrane"/>
    <property type="evidence" value="ECO:0007669"/>
    <property type="project" value="UniProtKB-SubCell"/>
</dbReference>
<feature type="transmembrane region" description="Helical" evidence="8">
    <location>
        <begin position="380"/>
        <end position="410"/>
    </location>
</feature>
<dbReference type="EMBL" id="ABCK01000003">
    <property type="protein sequence ID" value="EDM28915.1"/>
    <property type="molecule type" value="Genomic_DNA"/>
</dbReference>
<keyword evidence="11" id="KW-1185">Reference proteome</keyword>
<evidence type="ECO:0000256" key="2">
    <source>
        <dbReference type="ARBA" id="ARBA00009843"/>
    </source>
</evidence>
<dbReference type="eggNOG" id="COG1055">
    <property type="taxonomic scope" value="Bacteria"/>
</dbReference>
<gene>
    <name evidence="10" type="ORF">LNTAR_13902</name>
</gene>
<feature type="transmembrane region" description="Helical" evidence="8">
    <location>
        <begin position="194"/>
        <end position="213"/>
    </location>
</feature>
<dbReference type="InterPro" id="IPR004680">
    <property type="entry name" value="Cit_transptr-like_dom"/>
</dbReference>
<evidence type="ECO:0000256" key="4">
    <source>
        <dbReference type="ARBA" id="ARBA00022475"/>
    </source>
</evidence>
<keyword evidence="4" id="KW-1003">Cell membrane</keyword>
<reference evidence="10 11" key="1">
    <citation type="journal article" date="2010" name="J. Bacteriol.">
        <title>Genome sequence of Lentisphaera araneosa HTCC2155T, the type species of the order Lentisphaerales in the phylum Lentisphaerae.</title>
        <authorList>
            <person name="Thrash J.C."/>
            <person name="Cho J.C."/>
            <person name="Vergin K.L."/>
            <person name="Morris R.M."/>
            <person name="Giovannoni S.J."/>
        </authorList>
    </citation>
    <scope>NUCLEOTIDE SEQUENCE [LARGE SCALE GENOMIC DNA]</scope>
    <source>
        <strain evidence="10 11">HTCC2155</strain>
    </source>
</reference>
<evidence type="ECO:0000313" key="11">
    <source>
        <dbReference type="Proteomes" id="UP000004947"/>
    </source>
</evidence>
<evidence type="ECO:0000313" key="10">
    <source>
        <dbReference type="EMBL" id="EDM28915.1"/>
    </source>
</evidence>
<evidence type="ECO:0000256" key="8">
    <source>
        <dbReference type="SAM" id="Phobius"/>
    </source>
</evidence>
<evidence type="ECO:0000256" key="6">
    <source>
        <dbReference type="ARBA" id="ARBA00022989"/>
    </source>
</evidence>
<feature type="transmembrane region" description="Helical" evidence="8">
    <location>
        <begin position="245"/>
        <end position="262"/>
    </location>
</feature>
<evidence type="ECO:0000256" key="7">
    <source>
        <dbReference type="ARBA" id="ARBA00023136"/>
    </source>
</evidence>
<evidence type="ECO:0000256" key="3">
    <source>
        <dbReference type="ARBA" id="ARBA00022448"/>
    </source>
</evidence>
<feature type="transmembrane region" description="Helical" evidence="8">
    <location>
        <begin position="422"/>
        <end position="443"/>
    </location>
</feature>
<dbReference type="PANTHER" id="PTHR43568">
    <property type="entry name" value="P PROTEIN"/>
    <property type="match status" value="1"/>
</dbReference>
<comment type="subcellular location">
    <subcellularLocation>
        <location evidence="1">Cell membrane</location>
        <topology evidence="1">Multi-pass membrane protein</topology>
    </subcellularLocation>
</comment>